<comment type="similarity">
    <text evidence="4">Belongs to the cytochrome P450 family.</text>
</comment>
<keyword evidence="18" id="KW-1185">Reference proteome</keyword>
<dbReference type="PRINTS" id="PR00463">
    <property type="entry name" value="EP450I"/>
</dbReference>
<comment type="cofactor">
    <cofactor evidence="1 14">
        <name>heme</name>
        <dbReference type="ChEBI" id="CHEBI:30413"/>
    </cofactor>
</comment>
<keyword evidence="9" id="KW-0560">Oxidoreductase</keyword>
<evidence type="ECO:0000256" key="13">
    <source>
        <dbReference type="ARBA" id="ARBA00023241"/>
    </source>
</evidence>
<dbReference type="PANTHER" id="PTHR47944">
    <property type="entry name" value="CYTOCHROME P450 98A9"/>
    <property type="match status" value="1"/>
</dbReference>
<evidence type="ECO:0000256" key="5">
    <source>
        <dbReference type="ARBA" id="ARBA00022617"/>
    </source>
</evidence>
<dbReference type="InterPro" id="IPR002401">
    <property type="entry name" value="Cyt_P450_E_grp-I"/>
</dbReference>
<dbReference type="Pfam" id="PF00300">
    <property type="entry name" value="His_Phos_1"/>
    <property type="match status" value="1"/>
</dbReference>
<reference evidence="17" key="1">
    <citation type="submission" date="2022-05" db="EMBL/GenBank/DDBJ databases">
        <title>The Musa troglodytarum L. genome provides insights into the mechanism of non-climacteric behaviour and enrichment of carotenoids.</title>
        <authorList>
            <person name="Wang J."/>
        </authorList>
    </citation>
    <scope>NUCLEOTIDE SEQUENCE</scope>
    <source>
        <tissue evidence="17">Leaf</tissue>
    </source>
</reference>
<evidence type="ECO:0000256" key="3">
    <source>
        <dbReference type="ARBA" id="ARBA00004966"/>
    </source>
</evidence>
<evidence type="ECO:0000256" key="2">
    <source>
        <dbReference type="ARBA" id="ARBA00004167"/>
    </source>
</evidence>
<gene>
    <name evidence="17" type="ORF">MUK42_15992</name>
</gene>
<dbReference type="Gene3D" id="3.40.50.1240">
    <property type="entry name" value="Phosphoglycerate mutase-like"/>
    <property type="match status" value="1"/>
</dbReference>
<dbReference type="CDD" id="cd07040">
    <property type="entry name" value="HP"/>
    <property type="match status" value="1"/>
</dbReference>
<dbReference type="InterPro" id="IPR017972">
    <property type="entry name" value="Cyt_P450_CS"/>
</dbReference>
<accession>A0A9E7HF37</accession>
<evidence type="ECO:0000313" key="18">
    <source>
        <dbReference type="Proteomes" id="UP001055439"/>
    </source>
</evidence>
<feature type="region of interest" description="Disordered" evidence="15">
    <location>
        <begin position="577"/>
        <end position="607"/>
    </location>
</feature>
<evidence type="ECO:0000256" key="15">
    <source>
        <dbReference type="SAM" id="MobiDB-lite"/>
    </source>
</evidence>
<dbReference type="GO" id="GO:0016020">
    <property type="term" value="C:membrane"/>
    <property type="evidence" value="ECO:0007669"/>
    <property type="project" value="UniProtKB-SubCell"/>
</dbReference>
<dbReference type="CDD" id="cd20655">
    <property type="entry name" value="CYP93"/>
    <property type="match status" value="1"/>
</dbReference>
<keyword evidence="11" id="KW-0503">Monooxygenase</keyword>
<dbReference type="InterPro" id="IPR029033">
    <property type="entry name" value="His_PPase_superfam"/>
</dbReference>
<evidence type="ECO:0000256" key="11">
    <source>
        <dbReference type="ARBA" id="ARBA00023033"/>
    </source>
</evidence>
<dbReference type="InterPro" id="IPR013078">
    <property type="entry name" value="His_Pase_superF_clade-1"/>
</dbReference>
<dbReference type="GO" id="GO:0016705">
    <property type="term" value="F:oxidoreductase activity, acting on paired donors, with incorporation or reduction of molecular oxygen"/>
    <property type="evidence" value="ECO:0007669"/>
    <property type="project" value="InterPro"/>
</dbReference>
<evidence type="ECO:0000256" key="1">
    <source>
        <dbReference type="ARBA" id="ARBA00001971"/>
    </source>
</evidence>
<comment type="pathway">
    <text evidence="3">Secondary metabolite biosynthesis; flavonoid biosynthesis.</text>
</comment>
<proteinExistence type="inferred from homology"/>
<dbReference type="GO" id="GO:0005506">
    <property type="term" value="F:iron ion binding"/>
    <property type="evidence" value="ECO:0007669"/>
    <property type="project" value="InterPro"/>
</dbReference>
<evidence type="ECO:0000256" key="7">
    <source>
        <dbReference type="ARBA" id="ARBA00022723"/>
    </source>
</evidence>
<evidence type="ECO:0000256" key="8">
    <source>
        <dbReference type="ARBA" id="ARBA00022989"/>
    </source>
</evidence>
<evidence type="ECO:0000256" key="16">
    <source>
        <dbReference type="SAM" id="Phobius"/>
    </source>
</evidence>
<dbReference type="InterPro" id="IPR036396">
    <property type="entry name" value="Cyt_P450_sf"/>
</dbReference>
<keyword evidence="10 14" id="KW-0408">Iron</keyword>
<dbReference type="Gene3D" id="1.10.630.10">
    <property type="entry name" value="Cytochrome P450"/>
    <property type="match status" value="1"/>
</dbReference>
<dbReference type="AlphaFoldDB" id="A0A9E7HF37"/>
<evidence type="ECO:0000256" key="4">
    <source>
        <dbReference type="ARBA" id="ARBA00010617"/>
    </source>
</evidence>
<organism evidence="17 18">
    <name type="scientific">Musa troglodytarum</name>
    <name type="common">fe'i banana</name>
    <dbReference type="NCBI Taxonomy" id="320322"/>
    <lineage>
        <taxon>Eukaryota</taxon>
        <taxon>Viridiplantae</taxon>
        <taxon>Streptophyta</taxon>
        <taxon>Embryophyta</taxon>
        <taxon>Tracheophyta</taxon>
        <taxon>Spermatophyta</taxon>
        <taxon>Magnoliopsida</taxon>
        <taxon>Liliopsida</taxon>
        <taxon>Zingiberales</taxon>
        <taxon>Musaceae</taxon>
        <taxon>Musa</taxon>
    </lineage>
</organism>
<evidence type="ECO:0000256" key="14">
    <source>
        <dbReference type="PIRSR" id="PIRSR602401-1"/>
    </source>
</evidence>
<keyword evidence="12 16" id="KW-0472">Membrane</keyword>
<dbReference type="GO" id="GO:0020037">
    <property type="term" value="F:heme binding"/>
    <property type="evidence" value="ECO:0007669"/>
    <property type="project" value="InterPro"/>
</dbReference>
<evidence type="ECO:0000256" key="9">
    <source>
        <dbReference type="ARBA" id="ARBA00023002"/>
    </source>
</evidence>
<dbReference type="Proteomes" id="UP001055439">
    <property type="component" value="Chromosome 8"/>
</dbReference>
<dbReference type="GO" id="GO:0004497">
    <property type="term" value="F:monooxygenase activity"/>
    <property type="evidence" value="ECO:0007669"/>
    <property type="project" value="UniProtKB-KW"/>
</dbReference>
<dbReference type="Pfam" id="PF00067">
    <property type="entry name" value="p450"/>
    <property type="match status" value="1"/>
</dbReference>
<name>A0A9E7HF37_9LILI</name>
<evidence type="ECO:0000256" key="6">
    <source>
        <dbReference type="ARBA" id="ARBA00022692"/>
    </source>
</evidence>
<evidence type="ECO:0000313" key="17">
    <source>
        <dbReference type="EMBL" id="URE32035.1"/>
    </source>
</evidence>
<keyword evidence="8 16" id="KW-1133">Transmembrane helix</keyword>
<protein>
    <submittedName>
        <fullName evidence="17">Cytochrome P450</fullName>
    </submittedName>
</protein>
<keyword evidence="13" id="KW-0284">Flavonoid biosynthesis</keyword>
<dbReference type="SUPFAM" id="SSF53254">
    <property type="entry name" value="Phosphoglycerate mutase-like"/>
    <property type="match status" value="1"/>
</dbReference>
<feature type="transmembrane region" description="Helical" evidence="16">
    <location>
        <begin position="12"/>
        <end position="30"/>
    </location>
</feature>
<keyword evidence="6 16" id="KW-0812">Transmembrane</keyword>
<evidence type="ECO:0000256" key="10">
    <source>
        <dbReference type="ARBA" id="ARBA00023004"/>
    </source>
</evidence>
<evidence type="ECO:0000256" key="12">
    <source>
        <dbReference type="ARBA" id="ARBA00023136"/>
    </source>
</evidence>
<dbReference type="EMBL" id="CP097510">
    <property type="protein sequence ID" value="URE32035.1"/>
    <property type="molecule type" value="Genomic_DNA"/>
</dbReference>
<dbReference type="FunFam" id="1.10.630.10:FF:000019">
    <property type="entry name" value="Cytochrome P450 family protein"/>
    <property type="match status" value="1"/>
</dbReference>
<comment type="subcellular location">
    <subcellularLocation>
        <location evidence="2">Membrane</location>
        <topology evidence="2">Single-pass membrane protein</topology>
    </subcellularLocation>
</comment>
<sequence>MLCAMEGEELIKPITVLFLILVLSFLLFFFRPRRRLRLPPSPIGLPVIGHLHLLAPIPHQALHKLSARYGPLIHLRLGSVCCVVASSAATAKELLRTHDLSFSDRPSSKAVSYLTYGLADFSFAPYGAYWRFMKKLCVSELLGGRTLDQLLPIRREEIVALLQTLHDKSQERQAIDMGGELIRFTNNVISRMTMSRRCSGSEGESEEVRRLVEEISELTGKFNLADYVGLCKNLDLQGFDRRLEDVRRRFDGMMEKILKDKEAGRAKRREMGGGGKDLLDMLIDISEDASAEARLTRDNIKAFVMDIFVAGTDTSAITMEWALAELINHPEILRKAREELDAVVGKNRLVEESDIPNLPYLRSIVKETLRLHPTGPLILRRSNNDSKIDGYDVPANTTVFVNVWAIGRDPEHWSDPLEFYPERFMEKKGEEAMDVRGQHFELIPFGSGRRGCPGASLALQLVQSTVGAMIQCFEWKVGDGGTVVDMAEGPGLTLPRAKPLRCTPLSRLNPLPLPSIPAGAIIRQLCVFDASILVSSPCCCHEMMTMRGSVVCCCCRGGGGGGGSGIGTALPTPSLFVPSASPKSPSLRRSQSISVSTADPEVRDEASAAPLTRRRRLILLRHADSRIGDRFTKDHDRPISKVGRKDAISISSKLQQLGWIPELVLSSDATRTKETLQIMQEHAQRFSEAEVYFVPSFYSIAAMDGQTAEHLQKAICEYSRDEILTVMCMGHNRGWEEAASMLSGATVELKTCNAALLEATGNSWDEAFTLAGLGGWKLHGVVKP</sequence>
<dbReference type="PANTHER" id="PTHR47944:SF17">
    <property type="entry name" value="3,9-DIHYDROXYPTEROCARPAN 6A-MONOOXYGENASE"/>
    <property type="match status" value="1"/>
</dbReference>
<feature type="compositionally biased region" description="Polar residues" evidence="15">
    <location>
        <begin position="581"/>
        <end position="597"/>
    </location>
</feature>
<keyword evidence="7 14" id="KW-0479">Metal-binding</keyword>
<dbReference type="OrthoDB" id="1103324at2759"/>
<keyword evidence="5 14" id="KW-0349">Heme</keyword>
<dbReference type="SUPFAM" id="SSF48264">
    <property type="entry name" value="Cytochrome P450"/>
    <property type="match status" value="1"/>
</dbReference>
<dbReference type="GO" id="GO:0009813">
    <property type="term" value="P:flavonoid biosynthetic process"/>
    <property type="evidence" value="ECO:0007669"/>
    <property type="project" value="UniProtKB-KW"/>
</dbReference>
<dbReference type="PRINTS" id="PR00385">
    <property type="entry name" value="P450"/>
</dbReference>
<dbReference type="PROSITE" id="PS00086">
    <property type="entry name" value="CYTOCHROME_P450"/>
    <property type="match status" value="1"/>
</dbReference>
<feature type="binding site" description="axial binding residue" evidence="14">
    <location>
        <position position="452"/>
    </location>
    <ligand>
        <name>heme</name>
        <dbReference type="ChEBI" id="CHEBI:30413"/>
    </ligand>
    <ligandPart>
        <name>Fe</name>
        <dbReference type="ChEBI" id="CHEBI:18248"/>
    </ligandPart>
</feature>
<dbReference type="InterPro" id="IPR001128">
    <property type="entry name" value="Cyt_P450"/>
</dbReference>